<reference evidence="3 5" key="1">
    <citation type="submission" date="2015-09" db="EMBL/GenBank/DDBJ databases">
        <authorList>
            <consortium name="Pathogen Informatics"/>
        </authorList>
    </citation>
    <scope>NUCLEOTIDE SEQUENCE [LARGE SCALE GENOMIC DNA]</scope>
    <source>
        <strain evidence="3 5">2789STDY5834846</strain>
    </source>
</reference>
<evidence type="ECO:0000313" key="5">
    <source>
        <dbReference type="Proteomes" id="UP000095606"/>
    </source>
</evidence>
<dbReference type="RefSeq" id="WP_055271260.1">
    <property type="nucleotide sequence ID" value="NZ_CABMFH010000025.1"/>
</dbReference>
<gene>
    <name evidence="3" type="ORF">ERS852461_04457</name>
    <name evidence="4" type="ORF">NXY30_12125</name>
</gene>
<dbReference type="SUPFAM" id="SSF74653">
    <property type="entry name" value="TolA/TonB C-terminal domain"/>
    <property type="match status" value="1"/>
</dbReference>
<accession>A0A174UCT9</accession>
<dbReference type="GeneID" id="69589234"/>
<protein>
    <submittedName>
        <fullName evidence="4">Carboxypeptidase-like regulatory domain-containing protein</fullName>
    </submittedName>
    <submittedName>
        <fullName evidence="3">TonB-dependent receptor plug</fullName>
    </submittedName>
</protein>
<keyword evidence="2" id="KW-0812">Transmembrane</keyword>
<evidence type="ECO:0000256" key="2">
    <source>
        <dbReference type="SAM" id="Phobius"/>
    </source>
</evidence>
<dbReference type="Proteomes" id="UP000095606">
    <property type="component" value="Unassembled WGS sequence"/>
</dbReference>
<sequence>MKLLDYIRGLRKGKEAHRLEKESMKDPFLADAMDGYHQVEGDHEQQIRQLQMRVNAHSAKKRNKYAITWSIAACLMIGIGISSYFLLLKQSIEDNVLEQVSSVSIQKMTPDSSHIPTEKEIVGKDIVAKTKEASKSREIPAAATPATIPAKASTTVPTPAPVMEEVITPTEVSEEVTVAMATDTSVSESDRKKMKITKLTAQANNIIRGKVTDENGEPLVGANICYKGTNIGTITDLNGEFSLIKMKGNEDLTINYIGYNRIDMQVDTSQTMLIAMNESDRQTLDEVVVVGYGTQKKRTVTGAVSTVSIEDLKKAPGILQNSDTSKESDTLKGSGNSQSSVAPKPVMGMKQYKKYLKKNLIHPTDEACAKVKGKVVLTFRVNKEGRPYFIRVKESLCKSLDKEAIRLILEGPDWTYGNKIAEVTVKF</sequence>
<evidence type="ECO:0000313" key="4">
    <source>
        <dbReference type="EMBL" id="UVQ77059.1"/>
    </source>
</evidence>
<organism evidence="3 5">
    <name type="scientific">Bacteroides faecis</name>
    <dbReference type="NCBI Taxonomy" id="674529"/>
    <lineage>
        <taxon>Bacteria</taxon>
        <taxon>Pseudomonadati</taxon>
        <taxon>Bacteroidota</taxon>
        <taxon>Bacteroidia</taxon>
        <taxon>Bacteroidales</taxon>
        <taxon>Bacteroidaceae</taxon>
        <taxon>Bacteroides</taxon>
    </lineage>
</organism>
<dbReference type="Gene3D" id="3.30.1150.10">
    <property type="match status" value="1"/>
</dbReference>
<name>A0A174UCT9_9BACE</name>
<keyword evidence="6" id="KW-1185">Reference proteome</keyword>
<dbReference type="EMBL" id="CP103141">
    <property type="protein sequence ID" value="UVQ77059.1"/>
    <property type="molecule type" value="Genomic_DNA"/>
</dbReference>
<dbReference type="Pfam" id="PF13715">
    <property type="entry name" value="CarbopepD_reg_2"/>
    <property type="match status" value="1"/>
</dbReference>
<accession>A0A3E5G4X3</accession>
<keyword evidence="2" id="KW-0472">Membrane</keyword>
<feature type="compositionally biased region" description="Polar residues" evidence="1">
    <location>
        <begin position="331"/>
        <end position="341"/>
    </location>
</feature>
<dbReference type="Proteomes" id="UP001060104">
    <property type="component" value="Chromosome"/>
</dbReference>
<dbReference type="EMBL" id="CZAE01000028">
    <property type="protein sequence ID" value="CUQ17545.1"/>
    <property type="molecule type" value="Genomic_DNA"/>
</dbReference>
<evidence type="ECO:0000313" key="6">
    <source>
        <dbReference type="Proteomes" id="UP001060104"/>
    </source>
</evidence>
<reference evidence="4" key="2">
    <citation type="submission" date="2022-08" db="EMBL/GenBank/DDBJ databases">
        <title>Genome Sequencing of Bacteroides fragilis Group Isolates with Nanopore Technology.</title>
        <authorList>
            <person name="Tisza M.J."/>
            <person name="Smith D."/>
            <person name="Dekker J.P."/>
        </authorList>
    </citation>
    <scope>NUCLEOTIDE SEQUENCE</scope>
    <source>
        <strain evidence="4">BFG-527</strain>
    </source>
</reference>
<evidence type="ECO:0000256" key="1">
    <source>
        <dbReference type="SAM" id="MobiDB-lite"/>
    </source>
</evidence>
<feature type="transmembrane region" description="Helical" evidence="2">
    <location>
        <begin position="66"/>
        <end position="87"/>
    </location>
</feature>
<dbReference type="Gene3D" id="2.60.40.1120">
    <property type="entry name" value="Carboxypeptidase-like, regulatory domain"/>
    <property type="match status" value="1"/>
</dbReference>
<evidence type="ECO:0000313" key="3">
    <source>
        <dbReference type="EMBL" id="CUQ17545.1"/>
    </source>
</evidence>
<dbReference type="AlphaFoldDB" id="A0A174UCT9"/>
<proteinExistence type="predicted"/>
<feature type="region of interest" description="Disordered" evidence="1">
    <location>
        <begin position="318"/>
        <end position="344"/>
    </location>
</feature>
<dbReference type="SUPFAM" id="SSF49464">
    <property type="entry name" value="Carboxypeptidase regulatory domain-like"/>
    <property type="match status" value="1"/>
</dbReference>
<keyword evidence="2" id="KW-1133">Transmembrane helix</keyword>
<dbReference type="InterPro" id="IPR008969">
    <property type="entry name" value="CarboxyPept-like_regulatory"/>
</dbReference>
<keyword evidence="3" id="KW-0675">Receptor</keyword>